<protein>
    <submittedName>
        <fullName evidence="2">Uncharacterized protein</fullName>
    </submittedName>
</protein>
<dbReference type="Proteomes" id="UP001235939">
    <property type="component" value="Chromosome 13"/>
</dbReference>
<keyword evidence="3" id="KW-1185">Reference proteome</keyword>
<gene>
    <name evidence="2" type="ORF">LAZ67_13001430</name>
</gene>
<keyword evidence="1" id="KW-0472">Membrane</keyword>
<evidence type="ECO:0000256" key="1">
    <source>
        <dbReference type="SAM" id="Phobius"/>
    </source>
</evidence>
<evidence type="ECO:0000313" key="3">
    <source>
        <dbReference type="Proteomes" id="UP001235939"/>
    </source>
</evidence>
<reference evidence="2 3" key="1">
    <citation type="submission" date="2022-01" db="EMBL/GenBank/DDBJ databases">
        <title>A chromosomal length assembly of Cordylochernes scorpioides.</title>
        <authorList>
            <person name="Zeh D."/>
            <person name="Zeh J."/>
        </authorList>
    </citation>
    <scope>NUCLEOTIDE SEQUENCE [LARGE SCALE GENOMIC DNA]</scope>
    <source>
        <strain evidence="2">IN4F17</strain>
        <tissue evidence="2">Whole Body</tissue>
    </source>
</reference>
<organism evidence="2 3">
    <name type="scientific">Cordylochernes scorpioides</name>
    <dbReference type="NCBI Taxonomy" id="51811"/>
    <lineage>
        <taxon>Eukaryota</taxon>
        <taxon>Metazoa</taxon>
        <taxon>Ecdysozoa</taxon>
        <taxon>Arthropoda</taxon>
        <taxon>Chelicerata</taxon>
        <taxon>Arachnida</taxon>
        <taxon>Pseudoscorpiones</taxon>
        <taxon>Cheliferoidea</taxon>
        <taxon>Chernetidae</taxon>
        <taxon>Cordylochernes</taxon>
    </lineage>
</organism>
<keyword evidence="1" id="KW-0812">Transmembrane</keyword>
<proteinExistence type="predicted"/>
<name>A0ABY6L7T5_9ARAC</name>
<feature type="transmembrane region" description="Helical" evidence="1">
    <location>
        <begin position="45"/>
        <end position="64"/>
    </location>
</feature>
<dbReference type="EMBL" id="CP092875">
    <property type="protein sequence ID" value="UYV75815.1"/>
    <property type="molecule type" value="Genomic_DNA"/>
</dbReference>
<evidence type="ECO:0000313" key="2">
    <source>
        <dbReference type="EMBL" id="UYV75815.1"/>
    </source>
</evidence>
<keyword evidence="1" id="KW-1133">Transmembrane helix</keyword>
<sequence>MRGVAGDPLAILHQTLQRWQKRHIHCGWSCGGMVAWRHGSSLRRWFFAAFGIGIISLLAFSYYLSNFNT</sequence>
<accession>A0ABY6L7T5</accession>